<dbReference type="AlphaFoldDB" id="A0A183TWF4"/>
<reference evidence="6 7" key="2">
    <citation type="submission" date="2018-11" db="EMBL/GenBank/DDBJ databases">
        <authorList>
            <consortium name="Pathogen Informatics"/>
        </authorList>
    </citation>
    <scope>NUCLEOTIDE SEQUENCE [LARGE SCALE GENOMIC DNA]</scope>
</reference>
<dbReference type="GO" id="GO:0003735">
    <property type="term" value="F:structural constituent of ribosome"/>
    <property type="evidence" value="ECO:0007669"/>
    <property type="project" value="TreeGrafter"/>
</dbReference>
<reference evidence="8" key="1">
    <citation type="submission" date="2016-06" db="UniProtKB">
        <authorList>
            <consortium name="WormBaseParasite"/>
        </authorList>
    </citation>
    <scope>IDENTIFICATION</scope>
</reference>
<dbReference type="PANTHER" id="PTHR11524:SF16">
    <property type="entry name" value="LARGE RIBOSOMAL SUBUNIT PROTEIN UL30"/>
    <property type="match status" value="1"/>
</dbReference>
<feature type="domain" description="Large ribosomal subunit protein uL30-like ferredoxin-like fold" evidence="4">
    <location>
        <begin position="124"/>
        <end position="174"/>
    </location>
</feature>
<proteinExistence type="inferred from homology"/>
<dbReference type="InterPro" id="IPR035808">
    <property type="entry name" value="Ribosomal_uL30_euk_arc"/>
</dbReference>
<accession>A0A183TWF4</accession>
<evidence type="ECO:0000313" key="6">
    <source>
        <dbReference type="EMBL" id="VDM24468.1"/>
    </source>
</evidence>
<dbReference type="Pfam" id="PF08079">
    <property type="entry name" value="Ribosomal_L30_N"/>
    <property type="match status" value="1"/>
</dbReference>
<dbReference type="InterPro" id="IPR036919">
    <property type="entry name" value="Ribo_uL30_ferredoxin-like_sf"/>
</dbReference>
<keyword evidence="7" id="KW-1185">Reference proteome</keyword>
<dbReference type="InterPro" id="IPR012988">
    <property type="entry name" value="Ribosomal_uL30_N_euk"/>
</dbReference>
<dbReference type="WBParaSite" id="TCNE_0000057301-mRNA-1">
    <property type="protein sequence ID" value="TCNE_0000057301-mRNA-1"/>
    <property type="gene ID" value="TCNE_0000057301"/>
</dbReference>
<gene>
    <name evidence="6" type="ORF">TCNE_LOCUS573</name>
</gene>
<evidence type="ECO:0000256" key="3">
    <source>
        <dbReference type="ARBA" id="ARBA00023274"/>
    </source>
</evidence>
<sequence length="247" mass="28879">MCTRKLVDKKLQVAVDEVVRSNPTFKHQPPPGKRAPSTMVEGKKLPAVPETLLKRRKQRAEQRAKAKVVKAKLALKAKAKKAEIFKRAERYVREYRNRQRQHLQLKREATRVGNFYVPDEPKLAFVIRIRGVNQMHPRPRKVLQLLRLRQINNGVFVKLNKATLQMLRIVDPYVAWGYPNMKSVHDLIYKRGYAKVNSRRVPITDNSIIESTLGTFVVCPHTARMAYVYIYVPTLSYYRRRVRYVTS</sequence>
<dbReference type="Proteomes" id="UP000050794">
    <property type="component" value="Unassembled WGS sequence"/>
</dbReference>
<keyword evidence="2" id="KW-0689">Ribosomal protein</keyword>
<dbReference type="InterPro" id="IPR018038">
    <property type="entry name" value="Ribosomal_uL30_CS"/>
</dbReference>
<name>A0A183TWF4_TOXCA</name>
<dbReference type="PROSITE" id="PS00634">
    <property type="entry name" value="RIBOSOMAL_L30"/>
    <property type="match status" value="1"/>
</dbReference>
<dbReference type="SUPFAM" id="SSF55129">
    <property type="entry name" value="Ribosomal protein L30p/L7e"/>
    <property type="match status" value="1"/>
</dbReference>
<organism evidence="7 8">
    <name type="scientific">Toxocara canis</name>
    <name type="common">Canine roundworm</name>
    <dbReference type="NCBI Taxonomy" id="6265"/>
    <lineage>
        <taxon>Eukaryota</taxon>
        <taxon>Metazoa</taxon>
        <taxon>Ecdysozoa</taxon>
        <taxon>Nematoda</taxon>
        <taxon>Chromadorea</taxon>
        <taxon>Rhabditida</taxon>
        <taxon>Spirurina</taxon>
        <taxon>Ascaridomorpha</taxon>
        <taxon>Ascaridoidea</taxon>
        <taxon>Toxocaridae</taxon>
        <taxon>Toxocara</taxon>
    </lineage>
</organism>
<dbReference type="FunFam" id="3.30.1390.20:FF:000003">
    <property type="entry name" value="60S ribosomal protein L7"/>
    <property type="match status" value="1"/>
</dbReference>
<dbReference type="Gene3D" id="3.30.1390.20">
    <property type="entry name" value="Ribosomal protein L30, ferredoxin-like fold domain"/>
    <property type="match status" value="1"/>
</dbReference>
<dbReference type="GO" id="GO:0022625">
    <property type="term" value="C:cytosolic large ribosomal subunit"/>
    <property type="evidence" value="ECO:0007669"/>
    <property type="project" value="TreeGrafter"/>
</dbReference>
<dbReference type="InterPro" id="IPR016082">
    <property type="entry name" value="Ribosomal_uL30_ferredoxin-like"/>
</dbReference>
<evidence type="ECO:0000259" key="4">
    <source>
        <dbReference type="Pfam" id="PF00327"/>
    </source>
</evidence>
<evidence type="ECO:0000256" key="2">
    <source>
        <dbReference type="ARBA" id="ARBA00022980"/>
    </source>
</evidence>
<comment type="similarity">
    <text evidence="1">Belongs to the universal ribosomal protein uL30 family.</text>
</comment>
<dbReference type="GO" id="GO:0000463">
    <property type="term" value="P:maturation of LSU-rRNA from tricistronic rRNA transcript (SSU-rRNA, 5.8S rRNA, LSU-rRNA)"/>
    <property type="evidence" value="ECO:0007669"/>
    <property type="project" value="TreeGrafter"/>
</dbReference>
<evidence type="ECO:0000313" key="7">
    <source>
        <dbReference type="Proteomes" id="UP000050794"/>
    </source>
</evidence>
<dbReference type="CDD" id="cd01657">
    <property type="entry name" value="Ribosomal_L7_archeal_euk"/>
    <property type="match status" value="1"/>
</dbReference>
<evidence type="ECO:0000259" key="5">
    <source>
        <dbReference type="Pfam" id="PF08079"/>
    </source>
</evidence>
<protein>
    <submittedName>
        <fullName evidence="8">60S ribosomal protein L7</fullName>
    </submittedName>
</protein>
<dbReference type="Pfam" id="PF00327">
    <property type="entry name" value="Ribosomal_L30"/>
    <property type="match status" value="1"/>
</dbReference>
<dbReference type="GO" id="GO:0003723">
    <property type="term" value="F:RNA binding"/>
    <property type="evidence" value="ECO:0007669"/>
    <property type="project" value="TreeGrafter"/>
</dbReference>
<dbReference type="EMBL" id="UYWY01000280">
    <property type="protein sequence ID" value="VDM24468.1"/>
    <property type="molecule type" value="Genomic_DNA"/>
</dbReference>
<keyword evidence="3" id="KW-0687">Ribonucleoprotein</keyword>
<feature type="domain" description="Large ribosomal subunit protein uL30 N-terminal eukaryotes" evidence="5">
    <location>
        <begin position="48"/>
        <end position="119"/>
    </location>
</feature>
<dbReference type="PANTHER" id="PTHR11524">
    <property type="entry name" value="60S RIBOSOMAL PROTEIN L7"/>
    <property type="match status" value="1"/>
</dbReference>
<dbReference type="InterPro" id="IPR039699">
    <property type="entry name" value="Ribosomal_uL30"/>
</dbReference>
<evidence type="ECO:0000313" key="8">
    <source>
        <dbReference type="WBParaSite" id="TCNE_0000057301-mRNA-1"/>
    </source>
</evidence>
<evidence type="ECO:0000256" key="1">
    <source>
        <dbReference type="ARBA" id="ARBA00007594"/>
    </source>
</evidence>